<dbReference type="Proteomes" id="UP000240883">
    <property type="component" value="Unassembled WGS sequence"/>
</dbReference>
<name>A0A2T2N9G5_CORCC</name>
<dbReference type="EMBL" id="KZ678142">
    <property type="protein sequence ID" value="PSN62064.1"/>
    <property type="molecule type" value="Genomic_DNA"/>
</dbReference>
<gene>
    <name evidence="1" type="ORF">BS50DRAFT_638644</name>
</gene>
<evidence type="ECO:0000313" key="2">
    <source>
        <dbReference type="Proteomes" id="UP000240883"/>
    </source>
</evidence>
<dbReference type="AlphaFoldDB" id="A0A2T2N9G5"/>
<evidence type="ECO:0000313" key="1">
    <source>
        <dbReference type="EMBL" id="PSN62064.1"/>
    </source>
</evidence>
<organism evidence="1 2">
    <name type="scientific">Corynespora cassiicola Philippines</name>
    <dbReference type="NCBI Taxonomy" id="1448308"/>
    <lineage>
        <taxon>Eukaryota</taxon>
        <taxon>Fungi</taxon>
        <taxon>Dikarya</taxon>
        <taxon>Ascomycota</taxon>
        <taxon>Pezizomycotina</taxon>
        <taxon>Dothideomycetes</taxon>
        <taxon>Pleosporomycetidae</taxon>
        <taxon>Pleosporales</taxon>
        <taxon>Corynesporascaceae</taxon>
        <taxon>Corynespora</taxon>
    </lineage>
</organism>
<sequence length="112" mass="12707">MSTEIPYSTRSTPLFCTPHRKAQKKTITSREYVQQLSYHSLLIPAFGRKFSKQCTYTVFDHSILPQTPWSVPAGYYTRTDGSVIYIPGPSHFWDLATSQGYNNGSPNNGNRN</sequence>
<dbReference type="OrthoDB" id="10589012at2759"/>
<keyword evidence="2" id="KW-1185">Reference proteome</keyword>
<accession>A0A2T2N9G5</accession>
<reference evidence="1 2" key="1">
    <citation type="journal article" date="2018" name="Front. Microbiol.">
        <title>Genome-Wide Analysis of Corynespora cassiicola Leaf Fall Disease Putative Effectors.</title>
        <authorList>
            <person name="Lopez D."/>
            <person name="Ribeiro S."/>
            <person name="Label P."/>
            <person name="Fumanal B."/>
            <person name="Venisse J.S."/>
            <person name="Kohler A."/>
            <person name="de Oliveira R.R."/>
            <person name="Labutti K."/>
            <person name="Lipzen A."/>
            <person name="Lail K."/>
            <person name="Bauer D."/>
            <person name="Ohm R.A."/>
            <person name="Barry K.W."/>
            <person name="Spatafora J."/>
            <person name="Grigoriev I.V."/>
            <person name="Martin F.M."/>
            <person name="Pujade-Renaud V."/>
        </authorList>
    </citation>
    <scope>NUCLEOTIDE SEQUENCE [LARGE SCALE GENOMIC DNA]</scope>
    <source>
        <strain evidence="1 2">Philippines</strain>
    </source>
</reference>
<proteinExistence type="predicted"/>
<protein>
    <submittedName>
        <fullName evidence="1">Uncharacterized protein</fullName>
    </submittedName>
</protein>